<proteinExistence type="predicted"/>
<dbReference type="Pfam" id="PF05258">
    <property type="entry name" value="DciA"/>
    <property type="match status" value="1"/>
</dbReference>
<reference evidence="1 2" key="1">
    <citation type="submission" date="2016-02" db="EMBL/GenBank/DDBJ databases">
        <title>Anaerosporomusa subterraneum gen. nov., sp. nov., a spore-forming obligate anaerobe isolated from saprolite.</title>
        <authorList>
            <person name="Choi J.K."/>
            <person name="Shah M."/>
            <person name="Yee N."/>
        </authorList>
    </citation>
    <scope>NUCLEOTIDE SEQUENCE [LARGE SCALE GENOMIC DNA]</scope>
    <source>
        <strain evidence="1 2">RU4</strain>
    </source>
</reference>
<dbReference type="Proteomes" id="UP000076268">
    <property type="component" value="Unassembled WGS sequence"/>
</dbReference>
<dbReference type="EMBL" id="LSGP01000020">
    <property type="protein sequence ID" value="KYZ75708.1"/>
    <property type="molecule type" value="Genomic_DNA"/>
</dbReference>
<dbReference type="RefSeq" id="WP_066243364.1">
    <property type="nucleotide sequence ID" value="NZ_LSGP01000020.1"/>
</dbReference>
<gene>
    <name evidence="1" type="ORF">AXX12_10890</name>
</gene>
<dbReference type="STRING" id="1794912.AXX12_10890"/>
<dbReference type="InterPro" id="IPR007922">
    <property type="entry name" value="DciA-like"/>
</dbReference>
<evidence type="ECO:0000313" key="2">
    <source>
        <dbReference type="Proteomes" id="UP000076268"/>
    </source>
</evidence>
<dbReference type="AlphaFoldDB" id="A0A154BQC2"/>
<protein>
    <recommendedName>
        <fullName evidence="3">DUF721 domain-containing protein</fullName>
    </recommendedName>
</protein>
<evidence type="ECO:0008006" key="3">
    <source>
        <dbReference type="Google" id="ProtNLM"/>
    </source>
</evidence>
<keyword evidence="2" id="KW-1185">Reference proteome</keyword>
<sequence>MFSTKDILPLTLKNLGVKRQLAVQTIILHWPDIVGNDISLQSRPTSAKNGVLFVAVKTPVWGHHLSMLKEQLLAKIHDYLGQKLLADIKFYAGNFSNYANSIEDEPKFGVKLRSVTLSNAQCMEVKEIAHAVNDSHLRYRLQRVMVKDKKRRSLLLQEGWHQCLTCSALCPPEEKYCTSCAIDNSRRRREEIRRLLADAPWVGYIETNSCVPCTRTEYMRSKQELIQSLLYKIDPNNPNTIDISTLAMLLFRIMPENVDHENIEKTLRFIRRNRYVFAPRR</sequence>
<dbReference type="PANTHER" id="PTHR36456">
    <property type="entry name" value="UPF0232 PROTEIN SCO3875"/>
    <property type="match status" value="1"/>
</dbReference>
<name>A0A154BQC2_ANASB</name>
<organism evidence="1 2">
    <name type="scientific">Anaerosporomusa subterranea</name>
    <dbReference type="NCBI Taxonomy" id="1794912"/>
    <lineage>
        <taxon>Bacteria</taxon>
        <taxon>Bacillati</taxon>
        <taxon>Bacillota</taxon>
        <taxon>Negativicutes</taxon>
        <taxon>Acetonemataceae</taxon>
        <taxon>Anaerosporomusa</taxon>
    </lineage>
</organism>
<evidence type="ECO:0000313" key="1">
    <source>
        <dbReference type="EMBL" id="KYZ75708.1"/>
    </source>
</evidence>
<accession>A0A154BQC2</accession>
<dbReference type="PANTHER" id="PTHR36456:SF1">
    <property type="entry name" value="UPF0232 PROTEIN SCO3875"/>
    <property type="match status" value="1"/>
</dbReference>
<comment type="caution">
    <text evidence="1">The sequence shown here is derived from an EMBL/GenBank/DDBJ whole genome shotgun (WGS) entry which is preliminary data.</text>
</comment>